<proteinExistence type="predicted"/>
<reference evidence="1" key="1">
    <citation type="submission" date="2022-05" db="EMBL/GenBank/DDBJ databases">
        <title>Draft genome sequence of Clostridium tertium strain CP3 isolated from Peru.</title>
        <authorList>
            <person name="Hurtado R."/>
            <person name="Lima L."/>
            <person name="Sousa T."/>
            <person name="Jaiswal A.K."/>
            <person name="Tiwari S."/>
            <person name="Maturrano L."/>
            <person name="Brenig B."/>
            <person name="Azevedo V."/>
        </authorList>
    </citation>
    <scope>NUCLEOTIDE SEQUENCE</scope>
    <source>
        <strain evidence="1">CP3</strain>
    </source>
</reference>
<dbReference type="RefSeq" id="WP_272470132.1">
    <property type="nucleotide sequence ID" value="NZ_JAMRYU010000005.1"/>
</dbReference>
<dbReference type="Pfam" id="PF12686">
    <property type="entry name" value="DUF3800"/>
    <property type="match status" value="1"/>
</dbReference>
<dbReference type="InterPro" id="IPR024524">
    <property type="entry name" value="DUF3800"/>
</dbReference>
<accession>A0A9X3XKC3</accession>
<sequence>MRYTLFIDESGGISPNNRQKYFVIGGYLIQNGNLNHTYKMKKIIKKINENKEAYFNRKAKIEGKDEVKFSNLNIDGKNFVYNKLKELDGIFVAIVVDKDNCTDLTKHKSNDYYNYLVRLLIEYIFDIRKFYDPGKLIEIKLIYDNRSMKIEANNDLQTYLIRNLKIERVCNKYSCNFNVKEADSKVNYGVMISDFIAGLCWARYNYGIQKYGNDINIKYLSKFPYREFGKIKKKNTQKNTGKNKEKILTNV</sequence>
<keyword evidence="2" id="KW-1185">Reference proteome</keyword>
<name>A0A9X3XKC3_9CLOT</name>
<dbReference type="Proteomes" id="UP001141183">
    <property type="component" value="Unassembled WGS sequence"/>
</dbReference>
<evidence type="ECO:0000313" key="2">
    <source>
        <dbReference type="Proteomes" id="UP001141183"/>
    </source>
</evidence>
<protein>
    <submittedName>
        <fullName evidence="1">DUF3800 domain-containing protein</fullName>
    </submittedName>
</protein>
<dbReference type="AlphaFoldDB" id="A0A9X3XKC3"/>
<dbReference type="EMBL" id="JAMRYU010000005">
    <property type="protein sequence ID" value="MDC4239654.1"/>
    <property type="molecule type" value="Genomic_DNA"/>
</dbReference>
<organism evidence="1 2">
    <name type="scientific">Clostridium tertium</name>
    <dbReference type="NCBI Taxonomy" id="1559"/>
    <lineage>
        <taxon>Bacteria</taxon>
        <taxon>Bacillati</taxon>
        <taxon>Bacillota</taxon>
        <taxon>Clostridia</taxon>
        <taxon>Eubacteriales</taxon>
        <taxon>Clostridiaceae</taxon>
        <taxon>Clostridium</taxon>
    </lineage>
</organism>
<comment type="caution">
    <text evidence="1">The sequence shown here is derived from an EMBL/GenBank/DDBJ whole genome shotgun (WGS) entry which is preliminary data.</text>
</comment>
<gene>
    <name evidence="1" type="ORF">NE398_05700</name>
</gene>
<evidence type="ECO:0000313" key="1">
    <source>
        <dbReference type="EMBL" id="MDC4239654.1"/>
    </source>
</evidence>